<organism evidence="1">
    <name type="scientific">Siphoviridae sp. ct1NJ1</name>
    <dbReference type="NCBI Taxonomy" id="2827557"/>
    <lineage>
        <taxon>Viruses</taxon>
        <taxon>Duplodnaviria</taxon>
        <taxon>Heunggongvirae</taxon>
        <taxon>Uroviricota</taxon>
        <taxon>Caudoviricetes</taxon>
    </lineage>
</organism>
<sequence>MNCESCTHRDYCIPDECIGNGRPLQQQKTAKTTKN</sequence>
<dbReference type="EMBL" id="BK057790">
    <property type="protein sequence ID" value="DAE91849.1"/>
    <property type="molecule type" value="Genomic_DNA"/>
</dbReference>
<protein>
    <submittedName>
        <fullName evidence="1">Uncharacterized protein</fullName>
    </submittedName>
</protein>
<name>A0A8S5RRE9_9CAUD</name>
<accession>A0A8S5RRE9</accession>
<evidence type="ECO:0000313" key="1">
    <source>
        <dbReference type="EMBL" id="DAE91849.1"/>
    </source>
</evidence>
<proteinExistence type="predicted"/>
<reference evidence="1" key="1">
    <citation type="journal article" date="2021" name="Proc. Natl. Acad. Sci. U.S.A.">
        <title>A Catalog of Tens of Thousands of Viruses from Human Metagenomes Reveals Hidden Associations with Chronic Diseases.</title>
        <authorList>
            <person name="Tisza M.J."/>
            <person name="Buck C.B."/>
        </authorList>
    </citation>
    <scope>NUCLEOTIDE SEQUENCE</scope>
    <source>
        <strain evidence="1">Ct1NJ1</strain>
    </source>
</reference>